<reference evidence="1" key="2">
    <citation type="submission" date="2021-01" db="EMBL/GenBank/DDBJ databases">
        <authorList>
            <person name="Schikora-Tamarit M.A."/>
        </authorList>
    </citation>
    <scope>NUCLEOTIDE SEQUENCE</scope>
    <source>
        <strain evidence="1">CBS2887</strain>
    </source>
</reference>
<reference evidence="1" key="1">
    <citation type="journal article" date="2021" name="Open Biol.">
        <title>Shared evolutionary footprints suggest mitochondrial oxidative damage underlies multiple complex I losses in fungi.</title>
        <authorList>
            <person name="Schikora-Tamarit M.A."/>
            <person name="Marcet-Houben M."/>
            <person name="Nosek J."/>
            <person name="Gabaldon T."/>
        </authorList>
    </citation>
    <scope>NUCLEOTIDE SEQUENCE</scope>
    <source>
        <strain evidence="1">CBS2887</strain>
    </source>
</reference>
<keyword evidence="2" id="KW-1185">Reference proteome</keyword>
<protein>
    <submittedName>
        <fullName evidence="1">Uncharacterized protein</fullName>
    </submittedName>
</protein>
<evidence type="ECO:0000313" key="1">
    <source>
        <dbReference type="EMBL" id="KAH3686793.1"/>
    </source>
</evidence>
<evidence type="ECO:0000313" key="2">
    <source>
        <dbReference type="Proteomes" id="UP000774326"/>
    </source>
</evidence>
<name>A0A9P8TP56_WICPI</name>
<proteinExistence type="predicted"/>
<dbReference type="EMBL" id="JAEUBG010001196">
    <property type="protein sequence ID" value="KAH3686793.1"/>
    <property type="molecule type" value="Genomic_DNA"/>
</dbReference>
<organism evidence="1 2">
    <name type="scientific">Wickerhamomyces pijperi</name>
    <name type="common">Yeast</name>
    <name type="synonym">Pichia pijperi</name>
    <dbReference type="NCBI Taxonomy" id="599730"/>
    <lineage>
        <taxon>Eukaryota</taxon>
        <taxon>Fungi</taxon>
        <taxon>Dikarya</taxon>
        <taxon>Ascomycota</taxon>
        <taxon>Saccharomycotina</taxon>
        <taxon>Saccharomycetes</taxon>
        <taxon>Phaffomycetales</taxon>
        <taxon>Wickerhamomycetaceae</taxon>
        <taxon>Wickerhamomyces</taxon>
    </lineage>
</organism>
<dbReference type="Proteomes" id="UP000774326">
    <property type="component" value="Unassembled WGS sequence"/>
</dbReference>
<dbReference type="AlphaFoldDB" id="A0A9P8TP56"/>
<accession>A0A9P8TP56</accession>
<gene>
    <name evidence="1" type="ORF">WICPIJ_002232</name>
</gene>
<sequence length="142" mass="16476">MRTLLMCMDPLETLRDLGLWRLWMIEIPDGARCVNAAGQDNVIADFVPVKRRQGRIRLLAFEVRRRVAVDQRHSLHQLRGERVKFSKPSEVKPLGWSTTLFKPSMISILLMESSRYVDRATRSLPVEELWTQSALNKGQWDS</sequence>
<comment type="caution">
    <text evidence="1">The sequence shown here is derived from an EMBL/GenBank/DDBJ whole genome shotgun (WGS) entry which is preliminary data.</text>
</comment>